<dbReference type="AlphaFoldDB" id="A0A517T403"/>
<dbReference type="OrthoDB" id="9783154at2"/>
<dbReference type="PANTHER" id="PTHR42693">
    <property type="entry name" value="ARYLSULFATASE FAMILY MEMBER"/>
    <property type="match status" value="1"/>
</dbReference>
<name>A0A517T403_9PLAN</name>
<dbReference type="SUPFAM" id="SSF53649">
    <property type="entry name" value="Alkaline phosphatase-like"/>
    <property type="match status" value="1"/>
</dbReference>
<dbReference type="EC" id="3.1.6.1" evidence="4"/>
<gene>
    <name evidence="4" type="primary">atsA_6</name>
    <name evidence="4" type="ORF">V22_03020</name>
</gene>
<comment type="similarity">
    <text evidence="1">Belongs to the sulfatase family.</text>
</comment>
<dbReference type="Pfam" id="PF00884">
    <property type="entry name" value="Sulfatase"/>
    <property type="match status" value="1"/>
</dbReference>
<evidence type="ECO:0000256" key="2">
    <source>
        <dbReference type="ARBA" id="ARBA00022801"/>
    </source>
</evidence>
<dbReference type="InterPro" id="IPR000917">
    <property type="entry name" value="Sulfatase_N"/>
</dbReference>
<proteinExistence type="inferred from homology"/>
<dbReference type="CDD" id="cd16025">
    <property type="entry name" value="PAS_like"/>
    <property type="match status" value="1"/>
</dbReference>
<keyword evidence="5" id="KW-1185">Reference proteome</keyword>
<accession>A0A517T403</accession>
<reference evidence="4 5" key="1">
    <citation type="submission" date="2019-02" db="EMBL/GenBank/DDBJ databases">
        <title>Deep-cultivation of Planctomycetes and their phenomic and genomic characterization uncovers novel biology.</title>
        <authorList>
            <person name="Wiegand S."/>
            <person name="Jogler M."/>
            <person name="Boedeker C."/>
            <person name="Pinto D."/>
            <person name="Vollmers J."/>
            <person name="Rivas-Marin E."/>
            <person name="Kohn T."/>
            <person name="Peeters S.H."/>
            <person name="Heuer A."/>
            <person name="Rast P."/>
            <person name="Oberbeckmann S."/>
            <person name="Bunk B."/>
            <person name="Jeske O."/>
            <person name="Meyerdierks A."/>
            <person name="Storesund J.E."/>
            <person name="Kallscheuer N."/>
            <person name="Luecker S."/>
            <person name="Lage O.M."/>
            <person name="Pohl T."/>
            <person name="Merkel B.J."/>
            <person name="Hornburger P."/>
            <person name="Mueller R.-W."/>
            <person name="Bruemmer F."/>
            <person name="Labrenz M."/>
            <person name="Spormann A.M."/>
            <person name="Op den Camp H."/>
            <person name="Overmann J."/>
            <person name="Amann R."/>
            <person name="Jetten M.S.M."/>
            <person name="Mascher T."/>
            <person name="Medema M.H."/>
            <person name="Devos D.P."/>
            <person name="Kaster A.-K."/>
            <person name="Ovreas L."/>
            <person name="Rohde M."/>
            <person name="Galperin M.Y."/>
            <person name="Jogler C."/>
        </authorList>
    </citation>
    <scope>NUCLEOTIDE SEQUENCE [LARGE SCALE GENOMIC DNA]</scope>
    <source>
        <strain evidence="4 5">V22</strain>
    </source>
</reference>
<evidence type="ECO:0000313" key="4">
    <source>
        <dbReference type="EMBL" id="QDT63102.1"/>
    </source>
</evidence>
<dbReference type="Proteomes" id="UP000319976">
    <property type="component" value="Chromosome"/>
</dbReference>
<dbReference type="GO" id="GO:0004065">
    <property type="term" value="F:arylsulfatase activity"/>
    <property type="evidence" value="ECO:0007669"/>
    <property type="project" value="UniProtKB-EC"/>
</dbReference>
<dbReference type="InterPro" id="IPR017850">
    <property type="entry name" value="Alkaline_phosphatase_core_sf"/>
</dbReference>
<evidence type="ECO:0000259" key="3">
    <source>
        <dbReference type="Pfam" id="PF00884"/>
    </source>
</evidence>
<dbReference type="PANTHER" id="PTHR42693:SF53">
    <property type="entry name" value="ENDO-4-O-SULFATASE"/>
    <property type="match status" value="1"/>
</dbReference>
<evidence type="ECO:0000256" key="1">
    <source>
        <dbReference type="ARBA" id="ARBA00008779"/>
    </source>
</evidence>
<dbReference type="EMBL" id="CP036316">
    <property type="protein sequence ID" value="QDT63102.1"/>
    <property type="molecule type" value="Genomic_DNA"/>
</dbReference>
<dbReference type="Gene3D" id="3.40.720.10">
    <property type="entry name" value="Alkaline Phosphatase, subunit A"/>
    <property type="match status" value="1"/>
</dbReference>
<dbReference type="KEGG" id="chya:V22_03020"/>
<sequence length="548" mass="62713">MVSRILLLQLGFCCVVLSSLWNGIAVADYTRPNILLIVADDLGFSDLGCYGGEINTPHLDRLCERGVQFTQFYTTSRCCPSRACLMTGQYPHAVGLGHMIQDLEQPGYRGRVREGVPTIADRLMQAGYRNYISGKWHLGTSDPTQHGFEEHFGTLTSAKSFWKEEQYLRLPEGRPRREYGEGEFYGTVAITDYAIDFLQEHQQHHDQPWFLYLAYNSPHFPLQAPKERIDQCVERYQAGWDAVRKSRYERQQQLGLISNVKKFPERSPFWDWGEFASGQNPAWDTLPSDRQADLIRRMAIYAAMVEIMDEQIGRLLQTEVVQAEIDNTLIMFTSDNGACAEWDPFGFDFYSGRNNVLHWKEKLDEMGQAGTFHGIGSGWANASNTPLSLYKHYCHEGGISVPMIVHWPRKIHNKGDRCERPSHLIDLMPTVLAAVDAESSQNGPGIDLVSLTQENAAGEDERMLFFEHEQNRAVRAGRWKLTALRNEDWKLYDISIDRAETHDISAQHPDVVRRMKVAWDEWAQRNHVLPFPSHYNTGYLPIDLVPGK</sequence>
<dbReference type="RefSeq" id="WP_145259159.1">
    <property type="nucleotide sequence ID" value="NZ_CP036316.1"/>
</dbReference>
<dbReference type="InterPro" id="IPR050738">
    <property type="entry name" value="Sulfatase"/>
</dbReference>
<protein>
    <submittedName>
        <fullName evidence="4">Arylsulfatase</fullName>
        <ecNumber evidence="4">3.1.6.1</ecNumber>
    </submittedName>
</protein>
<feature type="domain" description="Sulfatase N-terminal" evidence="3">
    <location>
        <begin position="32"/>
        <end position="436"/>
    </location>
</feature>
<dbReference type="Gene3D" id="3.30.1120.10">
    <property type="match status" value="1"/>
</dbReference>
<keyword evidence="2 4" id="KW-0378">Hydrolase</keyword>
<organism evidence="4 5">
    <name type="scientific">Calycomorphotria hydatis</name>
    <dbReference type="NCBI Taxonomy" id="2528027"/>
    <lineage>
        <taxon>Bacteria</taxon>
        <taxon>Pseudomonadati</taxon>
        <taxon>Planctomycetota</taxon>
        <taxon>Planctomycetia</taxon>
        <taxon>Planctomycetales</taxon>
        <taxon>Planctomycetaceae</taxon>
        <taxon>Calycomorphotria</taxon>
    </lineage>
</organism>
<evidence type="ECO:0000313" key="5">
    <source>
        <dbReference type="Proteomes" id="UP000319976"/>
    </source>
</evidence>